<comment type="caution">
    <text evidence="2">The sequence shown here is derived from an EMBL/GenBank/DDBJ whole genome shotgun (WGS) entry which is preliminary data.</text>
</comment>
<dbReference type="Proteomes" id="UP000470302">
    <property type="component" value="Unassembled WGS sequence"/>
</dbReference>
<reference evidence="2 3" key="1">
    <citation type="submission" date="2020-01" db="EMBL/GenBank/DDBJ databases">
        <title>Novel species isolated from a subtropical stream in China.</title>
        <authorList>
            <person name="Lu H."/>
        </authorList>
    </citation>
    <scope>NUCLEOTIDE SEQUENCE [LARGE SCALE GENOMIC DNA]</scope>
    <source>
        <strain evidence="2 3">FT82W</strain>
    </source>
</reference>
<proteinExistence type="predicted"/>
<accession>A0A845G4C0</accession>
<evidence type="ECO:0000256" key="1">
    <source>
        <dbReference type="SAM" id="Coils"/>
    </source>
</evidence>
<name>A0A845G4C0_9BURK</name>
<feature type="coiled-coil region" evidence="1">
    <location>
        <begin position="82"/>
        <end position="109"/>
    </location>
</feature>
<gene>
    <name evidence="2" type="ORF">GTP91_14020</name>
</gene>
<organism evidence="2 3">
    <name type="scientific">Duganella vulcania</name>
    <dbReference type="NCBI Taxonomy" id="2692166"/>
    <lineage>
        <taxon>Bacteria</taxon>
        <taxon>Pseudomonadati</taxon>
        <taxon>Pseudomonadota</taxon>
        <taxon>Betaproteobacteria</taxon>
        <taxon>Burkholderiales</taxon>
        <taxon>Oxalobacteraceae</taxon>
        <taxon>Telluria group</taxon>
        <taxon>Duganella</taxon>
    </lineage>
</organism>
<protein>
    <recommendedName>
        <fullName evidence="4">Lipoprotein</fullName>
    </recommendedName>
</protein>
<evidence type="ECO:0008006" key="4">
    <source>
        <dbReference type="Google" id="ProtNLM"/>
    </source>
</evidence>
<keyword evidence="1" id="KW-0175">Coiled coil</keyword>
<dbReference type="PROSITE" id="PS51257">
    <property type="entry name" value="PROKAR_LIPOPROTEIN"/>
    <property type="match status" value="1"/>
</dbReference>
<dbReference type="RefSeq" id="WP_161097347.1">
    <property type="nucleotide sequence ID" value="NZ_WWCW01000043.1"/>
</dbReference>
<dbReference type="AlphaFoldDB" id="A0A845G4C0"/>
<evidence type="ECO:0000313" key="3">
    <source>
        <dbReference type="Proteomes" id="UP000470302"/>
    </source>
</evidence>
<sequence length="237" mass="26559">MKNTVAITALLLALCGCHNPKSDLIPADSTRWDELKVPLQKLNETDREAVASFLARAKIMESFGKERLVTPGLTIGQAIEQQNKWAQERKSQEAQQDELKKKLLAQQEAMQKQIESAVTVTVLSKTLVPSNPSAGRYSDRQDIKIGIENKSSKDILGLKGTIHFYDIFDKEQGRLGFSFDDGIAVGQTKIWEGSRDYNQFIDSHKSLANLEEGKYHTKFFPEALIFKDGTKITTPSE</sequence>
<dbReference type="EMBL" id="WWCW01000043">
    <property type="protein sequence ID" value="MYM88292.1"/>
    <property type="molecule type" value="Genomic_DNA"/>
</dbReference>
<evidence type="ECO:0000313" key="2">
    <source>
        <dbReference type="EMBL" id="MYM88292.1"/>
    </source>
</evidence>